<dbReference type="PANTHER" id="PTHR33437:SF2">
    <property type="entry name" value="OS06G0361200 PROTEIN"/>
    <property type="match status" value="1"/>
</dbReference>
<dbReference type="AlphaFoldDB" id="A0A2G2WIN5"/>
<reference evidence="2 3" key="1">
    <citation type="journal article" date="2017" name="Genome Biol.">
        <title>New reference genome sequences of hot pepper reveal the massive evolution of plant disease-resistance genes by retroduplication.</title>
        <authorList>
            <person name="Kim S."/>
            <person name="Park J."/>
            <person name="Yeom S.I."/>
            <person name="Kim Y.M."/>
            <person name="Seo E."/>
            <person name="Kim K.T."/>
            <person name="Kim M.S."/>
            <person name="Lee J.M."/>
            <person name="Cheong K."/>
            <person name="Shin H.S."/>
            <person name="Kim S.B."/>
            <person name="Han K."/>
            <person name="Lee J."/>
            <person name="Park M."/>
            <person name="Lee H.A."/>
            <person name="Lee H.Y."/>
            <person name="Lee Y."/>
            <person name="Oh S."/>
            <person name="Lee J.H."/>
            <person name="Choi E."/>
            <person name="Choi E."/>
            <person name="Lee S.E."/>
            <person name="Jeon J."/>
            <person name="Kim H."/>
            <person name="Choi G."/>
            <person name="Song H."/>
            <person name="Lee J."/>
            <person name="Lee S.C."/>
            <person name="Kwon J.K."/>
            <person name="Lee H.Y."/>
            <person name="Koo N."/>
            <person name="Hong Y."/>
            <person name="Kim R.W."/>
            <person name="Kang W.H."/>
            <person name="Huh J.H."/>
            <person name="Kang B.C."/>
            <person name="Yang T.J."/>
            <person name="Lee Y.H."/>
            <person name="Bennetzen J.L."/>
            <person name="Choi D."/>
        </authorList>
    </citation>
    <scope>NUCLEOTIDE SEQUENCE [LARGE SCALE GENOMIC DNA]</scope>
    <source>
        <strain evidence="3">cv. PBC81</strain>
    </source>
</reference>
<accession>A0A2G2WIN5</accession>
<keyword evidence="3" id="KW-1185">Reference proteome</keyword>
<dbReference type="EMBL" id="MLFT02000006">
    <property type="protein sequence ID" value="PHT45029.1"/>
    <property type="molecule type" value="Genomic_DNA"/>
</dbReference>
<organism evidence="2 3">
    <name type="scientific">Capsicum baccatum</name>
    <name type="common">Peruvian pepper</name>
    <dbReference type="NCBI Taxonomy" id="33114"/>
    <lineage>
        <taxon>Eukaryota</taxon>
        <taxon>Viridiplantae</taxon>
        <taxon>Streptophyta</taxon>
        <taxon>Embryophyta</taxon>
        <taxon>Tracheophyta</taxon>
        <taxon>Spermatophyta</taxon>
        <taxon>Magnoliopsida</taxon>
        <taxon>eudicotyledons</taxon>
        <taxon>Gunneridae</taxon>
        <taxon>Pentapetalae</taxon>
        <taxon>asterids</taxon>
        <taxon>lamiids</taxon>
        <taxon>Solanales</taxon>
        <taxon>Solanaceae</taxon>
        <taxon>Solanoideae</taxon>
        <taxon>Capsiceae</taxon>
        <taxon>Capsicum</taxon>
    </lineage>
</organism>
<dbReference type="OrthoDB" id="1729438at2759"/>
<sequence>MELMNTKQRKDETVVDFINRRRTLSLDCKDRLSETSAIEMCTQAMHWGLVYILQGIKPHTFEKLATQAHDMELSIASHEKTSPIFDPRKEAKEFNQMLKYKTKESMEVGVTSIKDPTKQKLKVKSPCPRPREEKSQPTLKELESKAYAFPDFDVSTILYVFLAKKFIEFPKSKRPDESNKVDDPKYYKYHHIVSYPTKICFILKEKIITLVRDGKIIIDANDTAEVNRDSAKINHKKGSTT</sequence>
<evidence type="ECO:0000313" key="3">
    <source>
        <dbReference type="Proteomes" id="UP000224567"/>
    </source>
</evidence>
<name>A0A2G2WIN5_CAPBA</name>
<protein>
    <recommendedName>
        <fullName evidence="4">Retrotransposon gag domain-containing protein</fullName>
    </recommendedName>
</protein>
<proteinExistence type="predicted"/>
<reference evidence="3" key="2">
    <citation type="journal article" date="2017" name="J. Anim. Genet.">
        <title>Multiple reference genome sequences of hot pepper reveal the massive evolution of plant disease resistance genes by retroduplication.</title>
        <authorList>
            <person name="Kim S."/>
            <person name="Park J."/>
            <person name="Yeom S.-I."/>
            <person name="Kim Y.-M."/>
            <person name="Seo E."/>
            <person name="Kim K.-T."/>
            <person name="Kim M.-S."/>
            <person name="Lee J.M."/>
            <person name="Cheong K."/>
            <person name="Shin H.-S."/>
            <person name="Kim S.-B."/>
            <person name="Han K."/>
            <person name="Lee J."/>
            <person name="Park M."/>
            <person name="Lee H.-A."/>
            <person name="Lee H.-Y."/>
            <person name="Lee Y."/>
            <person name="Oh S."/>
            <person name="Lee J.H."/>
            <person name="Choi E."/>
            <person name="Choi E."/>
            <person name="Lee S.E."/>
            <person name="Jeon J."/>
            <person name="Kim H."/>
            <person name="Choi G."/>
            <person name="Song H."/>
            <person name="Lee J."/>
            <person name="Lee S.-C."/>
            <person name="Kwon J.-K."/>
            <person name="Lee H.-Y."/>
            <person name="Koo N."/>
            <person name="Hong Y."/>
            <person name="Kim R.W."/>
            <person name="Kang W.-H."/>
            <person name="Huh J.H."/>
            <person name="Kang B.-C."/>
            <person name="Yang T.-J."/>
            <person name="Lee Y.-H."/>
            <person name="Bennetzen J.L."/>
            <person name="Choi D."/>
        </authorList>
    </citation>
    <scope>NUCLEOTIDE SEQUENCE [LARGE SCALE GENOMIC DNA]</scope>
    <source>
        <strain evidence="3">cv. PBC81</strain>
    </source>
</reference>
<evidence type="ECO:0008006" key="4">
    <source>
        <dbReference type="Google" id="ProtNLM"/>
    </source>
</evidence>
<feature type="region of interest" description="Disordered" evidence="1">
    <location>
        <begin position="117"/>
        <end position="138"/>
    </location>
</feature>
<feature type="compositionally biased region" description="Basic and acidic residues" evidence="1">
    <location>
        <begin position="129"/>
        <end position="138"/>
    </location>
</feature>
<evidence type="ECO:0000313" key="2">
    <source>
        <dbReference type="EMBL" id="PHT45029.1"/>
    </source>
</evidence>
<dbReference type="PANTHER" id="PTHR33437">
    <property type="entry name" value="OS06G0361200 PROTEIN"/>
    <property type="match status" value="1"/>
</dbReference>
<dbReference type="Proteomes" id="UP000224567">
    <property type="component" value="Unassembled WGS sequence"/>
</dbReference>
<evidence type="ECO:0000256" key="1">
    <source>
        <dbReference type="SAM" id="MobiDB-lite"/>
    </source>
</evidence>
<comment type="caution">
    <text evidence="2">The sequence shown here is derived from an EMBL/GenBank/DDBJ whole genome shotgun (WGS) entry which is preliminary data.</text>
</comment>
<gene>
    <name evidence="2" type="ORF">CQW23_14187</name>
</gene>